<evidence type="ECO:0000256" key="1">
    <source>
        <dbReference type="SAM" id="MobiDB-lite"/>
    </source>
</evidence>
<proteinExistence type="predicted"/>
<dbReference type="EMBL" id="CP159280">
    <property type="protein sequence ID" value="XCH13820.1"/>
    <property type="molecule type" value="Genomic_DNA"/>
</dbReference>
<geneLocation type="plasmid" evidence="2">
    <name>unnamed</name>
</geneLocation>
<evidence type="ECO:0000313" key="2">
    <source>
        <dbReference type="EMBL" id="XCH13820.1"/>
    </source>
</evidence>
<name>A0AAU8EYE3_9MICC</name>
<sequence>MVVNLLQARVVEQIEAWTPWDRRVWHTGTVLALQELVEASSWSVRGALSDSAVQWLRSSLLPELGRDHGLANPAIRTQLETVLKHPLSYASQRRRQLERITEYVAGHYLDGWLEAAKKGSVHLERGSRYMASYALDLGFHPEYLRKVIARHSEATEEELIEELRRLAARPAATFKGWVLLLDVPERELMEQRSSWIDPTEMARLMRSIGEQPPRNQSGGFGSKSAQGTKLPRLKR</sequence>
<accession>A0AAU8EYE3</accession>
<gene>
    <name evidence="2" type="ORF">ABRP34_23520</name>
</gene>
<keyword evidence="2" id="KW-0614">Plasmid</keyword>
<feature type="region of interest" description="Disordered" evidence="1">
    <location>
        <begin position="206"/>
        <end position="235"/>
    </location>
</feature>
<organism evidence="2">
    <name type="scientific">Arthrobacter sp. K5</name>
    <dbReference type="NCBI Taxonomy" id="2839623"/>
    <lineage>
        <taxon>Bacteria</taxon>
        <taxon>Bacillati</taxon>
        <taxon>Actinomycetota</taxon>
        <taxon>Actinomycetes</taxon>
        <taxon>Micrococcales</taxon>
        <taxon>Micrococcaceae</taxon>
        <taxon>Arthrobacter</taxon>
    </lineage>
</organism>
<protein>
    <submittedName>
        <fullName evidence="2">Uncharacterized protein</fullName>
    </submittedName>
</protein>
<dbReference type="RefSeq" id="WP_353713524.1">
    <property type="nucleotide sequence ID" value="NZ_CP159280.1"/>
</dbReference>
<dbReference type="AlphaFoldDB" id="A0AAU8EYE3"/>
<feature type="compositionally biased region" description="Polar residues" evidence="1">
    <location>
        <begin position="213"/>
        <end position="227"/>
    </location>
</feature>
<reference evidence="2" key="1">
    <citation type="submission" date="2024-06" db="EMBL/GenBank/DDBJ databases">
        <title>Biodegradation of dimethachlon by Arthrobacter sp. K5: mechanistic insights and ecological implications.</title>
        <authorList>
            <person name="Hu S."/>
            <person name="Lu P."/>
        </authorList>
    </citation>
    <scope>NUCLEOTIDE SEQUENCE</scope>
    <source>
        <strain evidence="2">K5</strain>
        <plasmid evidence="2">unnamed</plasmid>
    </source>
</reference>